<dbReference type="PANTHER" id="PTHR43071">
    <property type="entry name" value="2-AMINO-4-HYDROXY-6-HYDROXYMETHYLDIHYDROPTERIDINE PYROPHOSPHOKINASE"/>
    <property type="match status" value="1"/>
</dbReference>
<dbReference type="PANTHER" id="PTHR43071:SF1">
    <property type="entry name" value="2-AMINO-4-HYDROXY-6-HYDROXYMETHYLDIHYDROPTERIDINE PYROPHOSPHOKINASE"/>
    <property type="match status" value="1"/>
</dbReference>
<dbReference type="SUPFAM" id="SSF55083">
    <property type="entry name" value="6-hydroxymethyl-7,8-dihydropterin pyrophosphokinase, HPPK"/>
    <property type="match status" value="1"/>
</dbReference>
<dbReference type="NCBIfam" id="TIGR01498">
    <property type="entry name" value="folK"/>
    <property type="match status" value="1"/>
</dbReference>
<evidence type="ECO:0000256" key="9">
    <source>
        <dbReference type="ARBA" id="ARBA00022909"/>
    </source>
</evidence>
<evidence type="ECO:0000259" key="13">
    <source>
        <dbReference type="PROSITE" id="PS00794"/>
    </source>
</evidence>
<gene>
    <name evidence="14" type="primary">folK</name>
    <name evidence="14" type="ORF">RZS28_14030</name>
</gene>
<name>A0ABZ0HNP0_9HYPH</name>
<evidence type="ECO:0000256" key="7">
    <source>
        <dbReference type="ARBA" id="ARBA00022777"/>
    </source>
</evidence>
<evidence type="ECO:0000256" key="6">
    <source>
        <dbReference type="ARBA" id="ARBA00022741"/>
    </source>
</evidence>
<evidence type="ECO:0000256" key="4">
    <source>
        <dbReference type="ARBA" id="ARBA00016218"/>
    </source>
</evidence>
<accession>A0ABZ0HNP0</accession>
<reference evidence="14 15" key="1">
    <citation type="submission" date="2023-10" db="EMBL/GenBank/DDBJ databases">
        <title>Novel methanotroph of the genus Methylocapsa from a subarctic wetland.</title>
        <authorList>
            <person name="Belova S.E."/>
            <person name="Oshkin I.Y."/>
            <person name="Miroshnikov K."/>
            <person name="Dedysh S.N."/>
        </authorList>
    </citation>
    <scope>NUCLEOTIDE SEQUENCE [LARGE SCALE GENOMIC DNA]</scope>
    <source>
        <strain evidence="14 15">RX1</strain>
    </source>
</reference>
<dbReference type="InterPro" id="IPR000550">
    <property type="entry name" value="Hppk"/>
</dbReference>
<dbReference type="PROSITE" id="PS00794">
    <property type="entry name" value="HPPK"/>
    <property type="match status" value="1"/>
</dbReference>
<keyword evidence="5 14" id="KW-0808">Transferase</keyword>
<evidence type="ECO:0000256" key="12">
    <source>
        <dbReference type="ARBA" id="ARBA00033413"/>
    </source>
</evidence>
<dbReference type="RefSeq" id="WP_407338355.1">
    <property type="nucleotide sequence ID" value="NZ_CP136862.1"/>
</dbReference>
<dbReference type="Pfam" id="PF01288">
    <property type="entry name" value="HPPK"/>
    <property type="match status" value="1"/>
</dbReference>
<sequence length="183" mass="19961">MPPNSLELLGEGPLTQIGLGLGSNIGDKAGNIRRALALLQDRGIVRVTAISSIYRTAPWGYVEQDFFANACALGETRLKPLELLAATNAVERDMGREPSVRWGPRLIDIDILFHGDERFEHAQLNLPHKALFERAFVLVPLAEIAPSLSLSGRSVKDAAARFADEPIEKWSSEEPKAPHSGEG</sequence>
<dbReference type="GO" id="GO:0003848">
    <property type="term" value="F:2-amino-4-hydroxy-6-hydroxymethyldihydropteridine diphosphokinase activity"/>
    <property type="evidence" value="ECO:0007669"/>
    <property type="project" value="UniProtKB-EC"/>
</dbReference>
<evidence type="ECO:0000313" key="14">
    <source>
        <dbReference type="EMBL" id="WOJ88917.1"/>
    </source>
</evidence>
<dbReference type="Gene3D" id="3.30.70.560">
    <property type="entry name" value="7,8-Dihydro-6-hydroxymethylpterin-pyrophosphokinase HPPK"/>
    <property type="match status" value="1"/>
</dbReference>
<keyword evidence="8" id="KW-0067">ATP-binding</keyword>
<evidence type="ECO:0000313" key="15">
    <source>
        <dbReference type="Proteomes" id="UP001626536"/>
    </source>
</evidence>
<evidence type="ECO:0000256" key="1">
    <source>
        <dbReference type="ARBA" id="ARBA00005051"/>
    </source>
</evidence>
<comment type="pathway">
    <text evidence="1">Cofactor biosynthesis; tetrahydrofolate biosynthesis; 2-amino-4-hydroxy-6-hydroxymethyl-7,8-dihydropteridine diphosphate from 7,8-dihydroneopterin triphosphate: step 4/4.</text>
</comment>
<dbReference type="InterPro" id="IPR035907">
    <property type="entry name" value="Hppk_sf"/>
</dbReference>
<organism evidence="14 15">
    <name type="scientific">Methylocapsa polymorpha</name>
    <dbReference type="NCBI Taxonomy" id="3080828"/>
    <lineage>
        <taxon>Bacteria</taxon>
        <taxon>Pseudomonadati</taxon>
        <taxon>Pseudomonadota</taxon>
        <taxon>Alphaproteobacteria</taxon>
        <taxon>Hyphomicrobiales</taxon>
        <taxon>Beijerinckiaceae</taxon>
        <taxon>Methylocapsa</taxon>
    </lineage>
</organism>
<dbReference type="Proteomes" id="UP001626536">
    <property type="component" value="Chromosome"/>
</dbReference>
<comment type="similarity">
    <text evidence="2">Belongs to the HPPK family.</text>
</comment>
<evidence type="ECO:0000256" key="2">
    <source>
        <dbReference type="ARBA" id="ARBA00005810"/>
    </source>
</evidence>
<keyword evidence="9" id="KW-0289">Folate biosynthesis</keyword>
<proteinExistence type="inferred from homology"/>
<evidence type="ECO:0000256" key="3">
    <source>
        <dbReference type="ARBA" id="ARBA00013253"/>
    </source>
</evidence>
<dbReference type="EC" id="2.7.6.3" evidence="3"/>
<evidence type="ECO:0000256" key="5">
    <source>
        <dbReference type="ARBA" id="ARBA00022679"/>
    </source>
</evidence>
<evidence type="ECO:0000256" key="11">
    <source>
        <dbReference type="ARBA" id="ARBA00029766"/>
    </source>
</evidence>
<dbReference type="CDD" id="cd00483">
    <property type="entry name" value="HPPK"/>
    <property type="match status" value="1"/>
</dbReference>
<keyword evidence="15" id="KW-1185">Reference proteome</keyword>
<keyword evidence="7" id="KW-0418">Kinase</keyword>
<evidence type="ECO:0000256" key="10">
    <source>
        <dbReference type="ARBA" id="ARBA00029409"/>
    </source>
</evidence>
<comment type="function">
    <text evidence="10">Catalyzes the transfer of pyrophosphate from adenosine triphosphate (ATP) to 6-hydroxymethyl-7,8-dihydropterin, an enzymatic step in folate biosynthesis pathway.</text>
</comment>
<dbReference type="EMBL" id="CP136862">
    <property type="protein sequence ID" value="WOJ88917.1"/>
    <property type="molecule type" value="Genomic_DNA"/>
</dbReference>
<protein>
    <recommendedName>
        <fullName evidence="4">2-amino-4-hydroxy-6-hydroxymethyldihydropteridine pyrophosphokinase</fullName>
        <ecNumber evidence="3">2.7.6.3</ecNumber>
    </recommendedName>
    <alternativeName>
        <fullName evidence="11">6-hydroxymethyl-7,8-dihydropterin pyrophosphokinase</fullName>
    </alternativeName>
    <alternativeName>
        <fullName evidence="12">7,8-dihydro-6-hydroxymethylpterin-pyrophosphokinase</fullName>
    </alternativeName>
</protein>
<keyword evidence="6" id="KW-0547">Nucleotide-binding</keyword>
<feature type="domain" description="7,8-dihydro-6-hydroxymethylpterin-pyrophosphokinase" evidence="13">
    <location>
        <begin position="101"/>
        <end position="112"/>
    </location>
</feature>
<evidence type="ECO:0000256" key="8">
    <source>
        <dbReference type="ARBA" id="ARBA00022840"/>
    </source>
</evidence>